<keyword evidence="4" id="KW-1185">Reference proteome</keyword>
<organism evidence="3 4">
    <name type="scientific">Riccia sorocarpa</name>
    <dbReference type="NCBI Taxonomy" id="122646"/>
    <lineage>
        <taxon>Eukaryota</taxon>
        <taxon>Viridiplantae</taxon>
        <taxon>Streptophyta</taxon>
        <taxon>Embryophyta</taxon>
        <taxon>Marchantiophyta</taxon>
        <taxon>Marchantiopsida</taxon>
        <taxon>Marchantiidae</taxon>
        <taxon>Marchantiales</taxon>
        <taxon>Ricciaceae</taxon>
        <taxon>Riccia</taxon>
    </lineage>
</organism>
<accession>A0ABD3GD74</accession>
<comment type="caution">
    <text evidence="3">The sequence shown here is derived from an EMBL/GenBank/DDBJ whole genome shotgun (WGS) entry which is preliminary data.</text>
</comment>
<evidence type="ECO:0000259" key="2">
    <source>
        <dbReference type="Pfam" id="PF13966"/>
    </source>
</evidence>
<dbReference type="InterPro" id="IPR026960">
    <property type="entry name" value="RVT-Znf"/>
</dbReference>
<reference evidence="3 4" key="1">
    <citation type="submission" date="2024-09" db="EMBL/GenBank/DDBJ databases">
        <title>Chromosome-scale assembly of Riccia sorocarpa.</title>
        <authorList>
            <person name="Paukszto L."/>
        </authorList>
    </citation>
    <scope>NUCLEOTIDE SEQUENCE [LARGE SCALE GENOMIC DNA]</scope>
    <source>
        <strain evidence="3">LP-2024</strain>
        <tissue evidence="3">Aerial parts of the thallus</tissue>
    </source>
</reference>
<sequence length="622" mass="71389">MEKSDLKITAENPFQSYCSLVIPHPNKVELGHEVSFEGSRILAGWSGRAPKKKGSSQPESQRTSQAGKRRALGSVDHNGACLAERQNIGSNTEDEQRRERKMRNDGLRQEVKVDSWSIRRWLKGMLKEGTLIYDKPVGSKGDIALILCKGMQVLASGTSGRGRMVWVKLEKEEGRRKTESYFKMCHLELKNPEVLLQVKEAWMAELASVHDDRRRLNERENFPMGECFSNLDCESDSYQTHVVPDSHVPANDNWMHEEGSKGTGEIVQGVFVGNNRPGNTRKALISWKRLSRPKQLGGLGYLSFDTRAKALQIRHVTDLLEGDHEGPEWVLIARRMIAVKLLNGPNKLERKWWKNGEALLLLSVLRLPEAPILDKLLKVWFEMKKQLFYSRDPGILPVGLPILSLKTLWSLSGQENTRQFKPIEMVARRNKYNIMGDICDEEGRIRAQFLEEVQLSSSTQDGEARKWEQEKSFKGLSRRWDEHVDSELWRIRWREVWEGPILFTQKMWLWRILNIGVITGDWAAKWGVADGTCIRCNLAKEPLEHLLWDCQKVRGQAEWLSHVIMGAGIGKPSFLQVVDHALSYHTRNPGMVMLIYEFTWLVWKERNRFVFDANESVASAAE</sequence>
<feature type="compositionally biased region" description="Polar residues" evidence="1">
    <location>
        <begin position="55"/>
        <end position="66"/>
    </location>
</feature>
<evidence type="ECO:0000313" key="4">
    <source>
        <dbReference type="Proteomes" id="UP001633002"/>
    </source>
</evidence>
<dbReference type="EMBL" id="JBJQOH010000008">
    <property type="protein sequence ID" value="KAL3677115.1"/>
    <property type="molecule type" value="Genomic_DNA"/>
</dbReference>
<gene>
    <name evidence="3" type="ORF">R1sor_027063</name>
</gene>
<dbReference type="AlphaFoldDB" id="A0ABD3GD74"/>
<protein>
    <recommendedName>
        <fullName evidence="2">Reverse transcriptase zinc-binding domain-containing protein</fullName>
    </recommendedName>
</protein>
<evidence type="ECO:0000256" key="1">
    <source>
        <dbReference type="SAM" id="MobiDB-lite"/>
    </source>
</evidence>
<name>A0ABD3GD74_9MARC</name>
<feature type="domain" description="Reverse transcriptase zinc-binding" evidence="2">
    <location>
        <begin position="492"/>
        <end position="553"/>
    </location>
</feature>
<proteinExistence type="predicted"/>
<dbReference type="Proteomes" id="UP001633002">
    <property type="component" value="Unassembled WGS sequence"/>
</dbReference>
<dbReference type="Pfam" id="PF13966">
    <property type="entry name" value="zf-RVT"/>
    <property type="match status" value="1"/>
</dbReference>
<feature type="compositionally biased region" description="Basic and acidic residues" evidence="1">
    <location>
        <begin position="94"/>
        <end position="106"/>
    </location>
</feature>
<evidence type="ECO:0000313" key="3">
    <source>
        <dbReference type="EMBL" id="KAL3677115.1"/>
    </source>
</evidence>
<feature type="region of interest" description="Disordered" evidence="1">
    <location>
        <begin position="46"/>
        <end position="106"/>
    </location>
</feature>